<organism evidence="2 3">
    <name type="scientific">Thamnocephalis sphaerospora</name>
    <dbReference type="NCBI Taxonomy" id="78915"/>
    <lineage>
        <taxon>Eukaryota</taxon>
        <taxon>Fungi</taxon>
        <taxon>Fungi incertae sedis</taxon>
        <taxon>Zoopagomycota</taxon>
        <taxon>Zoopagomycotina</taxon>
        <taxon>Zoopagomycetes</taxon>
        <taxon>Zoopagales</taxon>
        <taxon>Sigmoideomycetaceae</taxon>
        <taxon>Thamnocephalis</taxon>
    </lineage>
</organism>
<dbReference type="Gene3D" id="3.20.20.100">
    <property type="entry name" value="NADP-dependent oxidoreductase domain"/>
    <property type="match status" value="1"/>
</dbReference>
<dbReference type="STRING" id="78915.A0A4P9XYB2"/>
<sequence>MVLALHTDTDQDTFPTFCFGAGVFSGAYSPVVEAESHAAVRRALDRGVQLFDTSPYYGESERVLGDALRHAANAYPRQTYRISTKIGRYGLLRRDFDYSAERVRASVAESLRRLGTDYLDIVFCHDVEFVDEEMVLDQALPALFELKDKGVIRMVGISGYPLEVLLRIAEAQAARGRPLDILLSYCHYTLQNTRLAEYTPRFRAAGIRRLLNASPLSMGLLRDADAPAWHPVGAQMREVVAECARLCRERGRHLADLALQYAMAYTGADAIVVGCSTPKEVDCALAQFRATRHTSDVDQELLETVLAVLAPYRDYSWPSPPADA</sequence>
<dbReference type="PRINTS" id="PR00069">
    <property type="entry name" value="ALDKETRDTASE"/>
</dbReference>
<dbReference type="OrthoDB" id="5286008at2759"/>
<proteinExistence type="predicted"/>
<gene>
    <name evidence="2" type="ORF">THASP1DRAFT_12832</name>
</gene>
<dbReference type="InterPro" id="IPR020471">
    <property type="entry name" value="AKR"/>
</dbReference>
<keyword evidence="3" id="KW-1185">Reference proteome</keyword>
<dbReference type="EMBL" id="KZ992453">
    <property type="protein sequence ID" value="RKP10420.1"/>
    <property type="molecule type" value="Genomic_DNA"/>
</dbReference>
<protein>
    <submittedName>
        <fullName evidence="2">NADP-dependent oxidoreductase domain-containing protein</fullName>
    </submittedName>
</protein>
<feature type="domain" description="NADP-dependent oxidoreductase" evidence="1">
    <location>
        <begin position="18"/>
        <end position="290"/>
    </location>
</feature>
<dbReference type="GO" id="GO:0005829">
    <property type="term" value="C:cytosol"/>
    <property type="evidence" value="ECO:0007669"/>
    <property type="project" value="TreeGrafter"/>
</dbReference>
<evidence type="ECO:0000313" key="3">
    <source>
        <dbReference type="Proteomes" id="UP000271241"/>
    </source>
</evidence>
<dbReference type="PANTHER" id="PTHR42686:SF1">
    <property type="entry name" value="GH17980P-RELATED"/>
    <property type="match status" value="1"/>
</dbReference>
<dbReference type="Pfam" id="PF00248">
    <property type="entry name" value="Aldo_ket_red"/>
    <property type="match status" value="1"/>
</dbReference>
<dbReference type="AlphaFoldDB" id="A0A4P9XYB2"/>
<dbReference type="Proteomes" id="UP000271241">
    <property type="component" value="Unassembled WGS sequence"/>
</dbReference>
<dbReference type="GO" id="GO:0045290">
    <property type="term" value="F:D-arabinose 1-dehydrogenase [NAD(P)+] activity"/>
    <property type="evidence" value="ECO:0007669"/>
    <property type="project" value="TreeGrafter"/>
</dbReference>
<name>A0A4P9XYB2_9FUNG</name>
<dbReference type="PANTHER" id="PTHR42686">
    <property type="entry name" value="GH17980P-RELATED"/>
    <property type="match status" value="1"/>
</dbReference>
<dbReference type="InterPro" id="IPR036812">
    <property type="entry name" value="NAD(P)_OxRdtase_dom_sf"/>
</dbReference>
<reference evidence="3" key="1">
    <citation type="journal article" date="2018" name="Nat. Microbiol.">
        <title>Leveraging single-cell genomics to expand the fungal tree of life.</title>
        <authorList>
            <person name="Ahrendt S.R."/>
            <person name="Quandt C.A."/>
            <person name="Ciobanu D."/>
            <person name="Clum A."/>
            <person name="Salamov A."/>
            <person name="Andreopoulos B."/>
            <person name="Cheng J.F."/>
            <person name="Woyke T."/>
            <person name="Pelin A."/>
            <person name="Henrissat B."/>
            <person name="Reynolds N.K."/>
            <person name="Benny G.L."/>
            <person name="Smith M.E."/>
            <person name="James T.Y."/>
            <person name="Grigoriev I.V."/>
        </authorList>
    </citation>
    <scope>NUCLEOTIDE SEQUENCE [LARGE SCALE GENOMIC DNA]</scope>
    <source>
        <strain evidence="3">RSA 1356</strain>
    </source>
</reference>
<dbReference type="InterPro" id="IPR023210">
    <property type="entry name" value="NADP_OxRdtase_dom"/>
</dbReference>
<dbReference type="SUPFAM" id="SSF51430">
    <property type="entry name" value="NAD(P)-linked oxidoreductase"/>
    <property type="match status" value="1"/>
</dbReference>
<evidence type="ECO:0000313" key="2">
    <source>
        <dbReference type="EMBL" id="RKP10420.1"/>
    </source>
</evidence>
<accession>A0A4P9XYB2</accession>
<dbReference type="GO" id="GO:0070485">
    <property type="term" value="P:dehydro-D-arabinono-1,4-lactone biosynthetic process"/>
    <property type="evidence" value="ECO:0007669"/>
    <property type="project" value="TreeGrafter"/>
</dbReference>
<evidence type="ECO:0000259" key="1">
    <source>
        <dbReference type="Pfam" id="PF00248"/>
    </source>
</evidence>